<comment type="caution">
    <text evidence="1">The sequence shown here is derived from an EMBL/GenBank/DDBJ whole genome shotgun (WGS) entry which is preliminary data.</text>
</comment>
<accession>A0A412RI90</accession>
<name>A0A412RI90_9FIRM</name>
<dbReference type="RefSeq" id="WP_117994547.1">
    <property type="nucleotide sequence ID" value="NZ_QRXR01000021.1"/>
</dbReference>
<dbReference type="EMBL" id="QRXR01000021">
    <property type="protein sequence ID" value="RGU21736.1"/>
    <property type="molecule type" value="Genomic_DNA"/>
</dbReference>
<proteinExistence type="predicted"/>
<organism evidence="1 2">
    <name type="scientific">Agathobacter rectalis</name>
    <dbReference type="NCBI Taxonomy" id="39491"/>
    <lineage>
        <taxon>Bacteria</taxon>
        <taxon>Bacillati</taxon>
        <taxon>Bacillota</taxon>
        <taxon>Clostridia</taxon>
        <taxon>Lachnospirales</taxon>
        <taxon>Lachnospiraceae</taxon>
        <taxon>Agathobacter</taxon>
    </lineage>
</organism>
<evidence type="ECO:0000313" key="2">
    <source>
        <dbReference type="Proteomes" id="UP000283765"/>
    </source>
</evidence>
<dbReference type="Proteomes" id="UP000283765">
    <property type="component" value="Unassembled WGS sequence"/>
</dbReference>
<evidence type="ECO:0000313" key="1">
    <source>
        <dbReference type="EMBL" id="RGU21736.1"/>
    </source>
</evidence>
<gene>
    <name evidence="1" type="ORF">DWW89_11955</name>
</gene>
<protein>
    <submittedName>
        <fullName evidence="1">Uncharacterized protein</fullName>
    </submittedName>
</protein>
<reference evidence="1 2" key="1">
    <citation type="submission" date="2018-08" db="EMBL/GenBank/DDBJ databases">
        <title>A genome reference for cultivated species of the human gut microbiota.</title>
        <authorList>
            <person name="Zou Y."/>
            <person name="Xue W."/>
            <person name="Luo G."/>
        </authorList>
    </citation>
    <scope>NUCLEOTIDE SEQUENCE [LARGE SCALE GENOMIC DNA]</scope>
    <source>
        <strain evidence="1 2">AF17-27</strain>
    </source>
</reference>
<dbReference type="AlphaFoldDB" id="A0A412RI90"/>
<sequence length="203" mass="23117">MEMICNITRNDETKLANALRSIYSSVVINESFKDQSAFLQSVILLVDDDIKYGQSLREVNPTLSYRISTTHELAAAFIRKYQNVIDKAGKLAYSANERYGYTVDIASVVGPYILYQCGITDENLSFYIALGMTLSNIICDILAKHEEKNIEQLETEQMATVCKATYHLLKKTQKRNQLHKVHDPQIEKSIVETSKLLEELTKK</sequence>